<evidence type="ECO:0000313" key="2">
    <source>
        <dbReference type="EMBL" id="CAI8052518.1"/>
    </source>
</evidence>
<name>A0AA35TRH3_GEOBA</name>
<dbReference type="InterPro" id="IPR011029">
    <property type="entry name" value="DEATH-like_dom_sf"/>
</dbReference>
<dbReference type="Proteomes" id="UP001174909">
    <property type="component" value="Unassembled WGS sequence"/>
</dbReference>
<dbReference type="AlphaFoldDB" id="A0AA35TRH3"/>
<protein>
    <submittedName>
        <fullName evidence="2">Uncharacterized protein</fullName>
    </submittedName>
</protein>
<dbReference type="Gene3D" id="1.10.533.10">
    <property type="entry name" value="Death Domain, Fas"/>
    <property type="match status" value="1"/>
</dbReference>
<accession>A0AA35TRH3</accession>
<comment type="caution">
    <text evidence="2">The sequence shown here is derived from an EMBL/GenBank/DDBJ whole genome shotgun (WGS) entry which is preliminary data.</text>
</comment>
<reference evidence="2" key="1">
    <citation type="submission" date="2023-03" db="EMBL/GenBank/DDBJ databases">
        <authorList>
            <person name="Steffen K."/>
            <person name="Cardenas P."/>
        </authorList>
    </citation>
    <scope>NUCLEOTIDE SEQUENCE</scope>
</reference>
<dbReference type="EMBL" id="CASHTH010004018">
    <property type="protein sequence ID" value="CAI8052518.1"/>
    <property type="molecule type" value="Genomic_DNA"/>
</dbReference>
<gene>
    <name evidence="2" type="ORF">GBAR_LOCUS28704</name>
</gene>
<feature type="non-terminal residue" evidence="2">
    <location>
        <position position="234"/>
    </location>
</feature>
<proteinExistence type="predicted"/>
<sequence>MKLGPVKRLVATLARGITKTQMDEMLGKSDFDPWDRGLVSSPVDMLVKLRRRHGNHSEFLETCLKLLENVSDAEQLSETVRTFRDTHRYIDNERSAPVQCNGARPVGKDQMWAFNSSLHEMGLKLCQSDFEIIKAISPLKESQKEKSDTGQKLFQFLKESGRILPNDTELLHAIFNLMNLVEPLNVLREYEGKFLTHDCQPSAPPFSSISQQPPYPTTYPPHRPPNTGYSPLPT</sequence>
<organism evidence="2 3">
    <name type="scientific">Geodia barretti</name>
    <name type="common">Barrett's horny sponge</name>
    <dbReference type="NCBI Taxonomy" id="519541"/>
    <lineage>
        <taxon>Eukaryota</taxon>
        <taxon>Metazoa</taxon>
        <taxon>Porifera</taxon>
        <taxon>Demospongiae</taxon>
        <taxon>Heteroscleromorpha</taxon>
        <taxon>Tetractinellida</taxon>
        <taxon>Astrophorina</taxon>
        <taxon>Geodiidae</taxon>
        <taxon>Geodia</taxon>
    </lineage>
</organism>
<evidence type="ECO:0000256" key="1">
    <source>
        <dbReference type="SAM" id="MobiDB-lite"/>
    </source>
</evidence>
<keyword evidence="3" id="KW-1185">Reference proteome</keyword>
<evidence type="ECO:0000313" key="3">
    <source>
        <dbReference type="Proteomes" id="UP001174909"/>
    </source>
</evidence>
<feature type="compositionally biased region" description="Pro residues" evidence="1">
    <location>
        <begin position="213"/>
        <end position="224"/>
    </location>
</feature>
<feature type="region of interest" description="Disordered" evidence="1">
    <location>
        <begin position="202"/>
        <end position="234"/>
    </location>
</feature>